<dbReference type="Pfam" id="PF03861">
    <property type="entry name" value="ANTAR"/>
    <property type="match status" value="1"/>
</dbReference>
<keyword evidence="7" id="KW-1185">Reference proteome</keyword>
<accession>A0A374NR37</accession>
<dbReference type="SMART" id="SM01012">
    <property type="entry name" value="ANTAR"/>
    <property type="match status" value="1"/>
</dbReference>
<dbReference type="InterPro" id="IPR011006">
    <property type="entry name" value="CheY-like_superfamily"/>
</dbReference>
<dbReference type="EMBL" id="QSID01000005">
    <property type="protein sequence ID" value="RHC66075.1"/>
    <property type="molecule type" value="Genomic_DNA"/>
</dbReference>
<sequence length="192" mass="21944">MKNWNPYEGEWKVLNIVVVFPKKEIVLKMKNVLIKNGFDVSAVCVTGAQAIQAVERLEAGVVVCGIRFADMIYNELKECIPDTFEMVVIASNAQWQEYGDDDVIYLPLPLKAYDLVDTVSDLLTDIHRRLKREREKPNKRSSADQGVINQAKSLLMEKNGLTEEEAHRYLQKRSMDNGTNMVETAYMVLQVF</sequence>
<dbReference type="Proteomes" id="UP000284621">
    <property type="component" value="Unassembled WGS sequence"/>
</dbReference>
<evidence type="ECO:0000313" key="2">
    <source>
        <dbReference type="EMBL" id="RGI89107.1"/>
    </source>
</evidence>
<organism evidence="2 5">
    <name type="scientific">Anaerobutyricum hallii</name>
    <dbReference type="NCBI Taxonomy" id="39488"/>
    <lineage>
        <taxon>Bacteria</taxon>
        <taxon>Bacillati</taxon>
        <taxon>Bacillota</taxon>
        <taxon>Clostridia</taxon>
        <taxon>Lachnospirales</taxon>
        <taxon>Lachnospiraceae</taxon>
        <taxon>Anaerobutyricum</taxon>
    </lineage>
</organism>
<comment type="caution">
    <text evidence="2">The sequence shown here is derived from an EMBL/GenBank/DDBJ whole genome shotgun (WGS) entry which is preliminary data.</text>
</comment>
<evidence type="ECO:0000313" key="7">
    <source>
        <dbReference type="Proteomes" id="UP000284621"/>
    </source>
</evidence>
<evidence type="ECO:0000313" key="6">
    <source>
        <dbReference type="Proteomes" id="UP000283700"/>
    </source>
</evidence>
<evidence type="ECO:0000313" key="4">
    <source>
        <dbReference type="EMBL" id="RHN12318.1"/>
    </source>
</evidence>
<dbReference type="AlphaFoldDB" id="A0A374NR37"/>
<dbReference type="RefSeq" id="WP_117982379.1">
    <property type="nucleotide sequence ID" value="NZ_DBGCSG010000050.1"/>
</dbReference>
<protein>
    <submittedName>
        <fullName evidence="2">ANTAR domain-containing protein</fullName>
    </submittedName>
</protein>
<feature type="domain" description="ANTAR" evidence="1">
    <location>
        <begin position="128"/>
        <end position="189"/>
    </location>
</feature>
<dbReference type="GO" id="GO:0003723">
    <property type="term" value="F:RNA binding"/>
    <property type="evidence" value="ECO:0007669"/>
    <property type="project" value="InterPro"/>
</dbReference>
<gene>
    <name evidence="3" type="ORF">DW833_05310</name>
    <name evidence="4" type="ORF">DWZ29_10575</name>
    <name evidence="2" type="ORF">DXD91_06205</name>
</gene>
<dbReference type="SUPFAM" id="SSF52172">
    <property type="entry name" value="CheY-like"/>
    <property type="match status" value="1"/>
</dbReference>
<dbReference type="EMBL" id="QRQO01000029">
    <property type="protein sequence ID" value="RHN12318.1"/>
    <property type="molecule type" value="Genomic_DNA"/>
</dbReference>
<dbReference type="InterPro" id="IPR005561">
    <property type="entry name" value="ANTAR"/>
</dbReference>
<evidence type="ECO:0000313" key="3">
    <source>
        <dbReference type="EMBL" id="RHC66075.1"/>
    </source>
</evidence>
<evidence type="ECO:0000259" key="1">
    <source>
        <dbReference type="PROSITE" id="PS50921"/>
    </source>
</evidence>
<dbReference type="EMBL" id="QSOE01000029">
    <property type="protein sequence ID" value="RGI89107.1"/>
    <property type="molecule type" value="Genomic_DNA"/>
</dbReference>
<reference evidence="5 6" key="1">
    <citation type="submission" date="2018-08" db="EMBL/GenBank/DDBJ databases">
        <title>A genome reference for cultivated species of the human gut microbiota.</title>
        <authorList>
            <person name="Zou Y."/>
            <person name="Xue W."/>
            <person name="Luo G."/>
        </authorList>
    </citation>
    <scope>NUCLEOTIDE SEQUENCE [LARGE SCALE GENOMIC DNA]</scope>
    <source>
        <strain evidence="4 6">AF31-17AC</strain>
        <strain evidence="3 7">AM34-3LB</strain>
        <strain evidence="2 5">TM10-1AC</strain>
    </source>
</reference>
<proteinExistence type="predicted"/>
<evidence type="ECO:0000313" key="5">
    <source>
        <dbReference type="Proteomes" id="UP000262524"/>
    </source>
</evidence>
<dbReference type="PROSITE" id="PS50921">
    <property type="entry name" value="ANTAR"/>
    <property type="match status" value="1"/>
</dbReference>
<name>A0A374NR37_9FIRM</name>
<dbReference type="Proteomes" id="UP000262524">
    <property type="component" value="Unassembled WGS sequence"/>
</dbReference>
<dbReference type="InterPro" id="IPR036388">
    <property type="entry name" value="WH-like_DNA-bd_sf"/>
</dbReference>
<dbReference type="Gene3D" id="1.10.10.10">
    <property type="entry name" value="Winged helix-like DNA-binding domain superfamily/Winged helix DNA-binding domain"/>
    <property type="match status" value="1"/>
</dbReference>
<dbReference type="Proteomes" id="UP000283700">
    <property type="component" value="Unassembled WGS sequence"/>
</dbReference>